<dbReference type="AlphaFoldDB" id="A0A2A9EK35"/>
<gene>
    <name evidence="3" type="ORF">ATJ97_1668</name>
</gene>
<evidence type="ECO:0000313" key="4">
    <source>
        <dbReference type="Proteomes" id="UP000222106"/>
    </source>
</evidence>
<dbReference type="PANTHER" id="PTHR21174">
    <property type="match status" value="1"/>
</dbReference>
<dbReference type="GO" id="GO:0016787">
    <property type="term" value="F:hydrolase activity"/>
    <property type="evidence" value="ECO:0007669"/>
    <property type="project" value="UniProtKB-KW"/>
</dbReference>
<keyword evidence="4" id="KW-1185">Reference proteome</keyword>
<feature type="coiled-coil region" evidence="1">
    <location>
        <begin position="205"/>
        <end position="232"/>
    </location>
</feature>
<dbReference type="Proteomes" id="UP000222106">
    <property type="component" value="Unassembled WGS sequence"/>
</dbReference>
<comment type="caution">
    <text evidence="3">The sequence shown here is derived from an EMBL/GenBank/DDBJ whole genome shotgun (WGS) entry which is preliminary data.</text>
</comment>
<feature type="compositionally biased region" description="Basic and acidic residues" evidence="2">
    <location>
        <begin position="250"/>
        <end position="259"/>
    </location>
</feature>
<feature type="region of interest" description="Disordered" evidence="2">
    <location>
        <begin position="233"/>
        <end position="546"/>
    </location>
</feature>
<dbReference type="Gene3D" id="1.10.3210.10">
    <property type="entry name" value="Hypothetical protein af1432"/>
    <property type="match status" value="1"/>
</dbReference>
<evidence type="ECO:0000256" key="2">
    <source>
        <dbReference type="SAM" id="MobiDB-lite"/>
    </source>
</evidence>
<name>A0A2A9EK35_9MICO</name>
<keyword evidence="1" id="KW-0175">Coiled coil</keyword>
<proteinExistence type="predicted"/>
<feature type="compositionally biased region" description="Basic and acidic residues" evidence="2">
    <location>
        <begin position="527"/>
        <end position="537"/>
    </location>
</feature>
<dbReference type="PANTHER" id="PTHR21174:SF0">
    <property type="entry name" value="HD PHOSPHOHYDROLASE FAMILY PROTEIN-RELATED"/>
    <property type="match status" value="1"/>
</dbReference>
<reference evidence="3" key="1">
    <citation type="submission" date="2017-10" db="EMBL/GenBank/DDBJ databases">
        <title>Sequencing the genomes of 1000 actinobacteria strains.</title>
        <authorList>
            <person name="Klenk H.-P."/>
        </authorList>
    </citation>
    <scope>NUCLEOTIDE SEQUENCE [LARGE SCALE GENOMIC DNA]</scope>
    <source>
        <strain evidence="3">DSM 21838</strain>
    </source>
</reference>
<dbReference type="EMBL" id="PDJI01000004">
    <property type="protein sequence ID" value="PFG39173.1"/>
    <property type="molecule type" value="Genomic_DNA"/>
</dbReference>
<feature type="compositionally biased region" description="Low complexity" evidence="2">
    <location>
        <begin position="233"/>
        <end position="247"/>
    </location>
</feature>
<organism evidence="3 4">
    <name type="scientific">Georgenia soli</name>
    <dbReference type="NCBI Taxonomy" id="638953"/>
    <lineage>
        <taxon>Bacteria</taxon>
        <taxon>Bacillati</taxon>
        <taxon>Actinomycetota</taxon>
        <taxon>Actinomycetes</taxon>
        <taxon>Micrococcales</taxon>
        <taxon>Bogoriellaceae</taxon>
        <taxon>Georgenia</taxon>
    </lineage>
</organism>
<dbReference type="SUPFAM" id="SSF109604">
    <property type="entry name" value="HD-domain/PDEase-like"/>
    <property type="match status" value="1"/>
</dbReference>
<sequence length="546" mass="58163">MGVIDVPQWLPAAFVRSVLAVGATAPREEIEATCRRLLERWQEPDRHFHNLKHLVDVLARVDELAEETHHPDTVRLAAWYHGAVFSSTPGKAYSRSGGEDEGASAELAREELGALGVPPATRDRIAELILNLKRHEIRSRDIDCLALSDADLAVLAADPQHYQAYRKAVRAEYAHLPARHYVEARLAIVTKLLARRNLFVSPMGAQWEDAARENLSAELARLQAELAAMGEAGPEESVAAAEAAQGEVVEESHRRDDTGSHVFTAPVRAATEAPADSALPAGPGASMPSGSGASATSGDEAARPAPAAKSAADAGPAARPTWGPVPGQGRGPGAATPDAVPSEVAPAGAVTPGTAIPGTVTPAAVTPGAVTPGSTPTPSEAAAERGQRPTRTSSLESEPDDLAARPRAGAETTRATRDAVARSSRELIEQAARDRRERADRERLQRERRLAARAEREQMLVPVRERRASAASTLTPPTPPSPGTPDSAGRRVTPEQPRGTVEPVPPLVDAQPVTGQRPTEDGAPQHGMEREPDFFDRPRRKKDKRR</sequence>
<accession>A0A2A9EK35</accession>
<feature type="compositionally biased region" description="Low complexity" evidence="2">
    <location>
        <begin position="277"/>
        <end position="320"/>
    </location>
</feature>
<evidence type="ECO:0000256" key="1">
    <source>
        <dbReference type="SAM" id="Coils"/>
    </source>
</evidence>
<dbReference type="OrthoDB" id="9808993at2"/>
<feature type="compositionally biased region" description="Basic and acidic residues" evidence="2">
    <location>
        <begin position="414"/>
        <end position="468"/>
    </location>
</feature>
<keyword evidence="3" id="KW-0378">Hydrolase</keyword>
<evidence type="ECO:0000313" key="3">
    <source>
        <dbReference type="EMBL" id="PFG39173.1"/>
    </source>
</evidence>
<dbReference type="InterPro" id="IPR009218">
    <property type="entry name" value="HD_phosphohydro"/>
</dbReference>
<protein>
    <submittedName>
        <fullName evidence="3">Putative metal-dependent HD superfamily phosphohydrolase</fullName>
    </submittedName>
</protein>
<dbReference type="RefSeq" id="WP_143426947.1">
    <property type="nucleotide sequence ID" value="NZ_PDJI01000004.1"/>
</dbReference>